<dbReference type="InterPro" id="IPR004607">
    <property type="entry name" value="GART"/>
</dbReference>
<dbReference type="EMBL" id="QFXE01000007">
    <property type="protein sequence ID" value="RDH87125.1"/>
    <property type="molecule type" value="Genomic_DNA"/>
</dbReference>
<evidence type="ECO:0000256" key="6">
    <source>
        <dbReference type="HAMAP-Rule" id="MF_01930"/>
    </source>
</evidence>
<dbReference type="UniPathway" id="UPA00074">
    <property type="reaction ID" value="UER00126"/>
</dbReference>
<keyword evidence="9" id="KW-1185">Reference proteome</keyword>
<keyword evidence="3 6" id="KW-0658">Purine biosynthesis</keyword>
<comment type="pathway">
    <text evidence="1 6">Purine metabolism; IMP biosynthesis via de novo pathway; N(2)-formyl-N(1)-(5-phospho-D-ribosyl)glycinamide from N(1)-(5-phospho-D-ribosyl)glycinamide (10-formyl THF route): step 1/1.</text>
</comment>
<dbReference type="InterPro" id="IPR002376">
    <property type="entry name" value="Formyl_transf_N"/>
</dbReference>
<feature type="site" description="Raises pKa of active site His" evidence="6">
    <location>
        <position position="149"/>
    </location>
</feature>
<evidence type="ECO:0000256" key="2">
    <source>
        <dbReference type="ARBA" id="ARBA00022679"/>
    </source>
</evidence>
<evidence type="ECO:0000313" key="9">
    <source>
        <dbReference type="Proteomes" id="UP000254771"/>
    </source>
</evidence>
<keyword evidence="2 6" id="KW-0808">Transferase</keyword>
<evidence type="ECO:0000256" key="3">
    <source>
        <dbReference type="ARBA" id="ARBA00022755"/>
    </source>
</evidence>
<comment type="function">
    <text evidence="6">Catalyzes the transfer of a formyl group from 10-formyltetrahydrofolate to 5-phospho-ribosyl-glycinamide (GAR), producing 5-phospho-ribosyl-N-formylglycinamide (FGAR) and tetrahydrofolate.</text>
</comment>
<dbReference type="GO" id="GO:0005829">
    <property type="term" value="C:cytosol"/>
    <property type="evidence" value="ECO:0007669"/>
    <property type="project" value="TreeGrafter"/>
</dbReference>
<dbReference type="GO" id="GO:0006189">
    <property type="term" value="P:'de novo' IMP biosynthetic process"/>
    <property type="evidence" value="ECO:0007669"/>
    <property type="project" value="UniProtKB-UniRule"/>
</dbReference>
<dbReference type="Gene3D" id="3.40.50.170">
    <property type="entry name" value="Formyl transferase, N-terminal domain"/>
    <property type="match status" value="1"/>
</dbReference>
<evidence type="ECO:0000256" key="4">
    <source>
        <dbReference type="ARBA" id="ARBA00038440"/>
    </source>
</evidence>
<evidence type="ECO:0000256" key="1">
    <source>
        <dbReference type="ARBA" id="ARBA00005054"/>
    </source>
</evidence>
<dbReference type="GO" id="GO:0004644">
    <property type="term" value="F:phosphoribosylglycinamide formyltransferase activity"/>
    <property type="evidence" value="ECO:0007669"/>
    <property type="project" value="UniProtKB-UniRule"/>
</dbReference>
<feature type="domain" description="Formyl transferase N-terminal" evidence="7">
    <location>
        <begin position="10"/>
        <end position="186"/>
    </location>
</feature>
<comment type="caution">
    <text evidence="8">The sequence shown here is derived from an EMBL/GenBank/DDBJ whole genome shotgun (WGS) entry which is preliminary data.</text>
</comment>
<dbReference type="InterPro" id="IPR036477">
    <property type="entry name" value="Formyl_transf_N_sf"/>
</dbReference>
<dbReference type="HAMAP" id="MF_01930">
    <property type="entry name" value="PurN"/>
    <property type="match status" value="1"/>
</dbReference>
<evidence type="ECO:0000259" key="7">
    <source>
        <dbReference type="Pfam" id="PF00551"/>
    </source>
</evidence>
<dbReference type="CDD" id="cd08645">
    <property type="entry name" value="FMT_core_GART"/>
    <property type="match status" value="1"/>
</dbReference>
<protein>
    <recommendedName>
        <fullName evidence="6">Phosphoribosylglycinamide formyltransferase</fullName>
        <ecNumber evidence="6">2.1.2.2</ecNumber>
    </recommendedName>
    <alternativeName>
        <fullName evidence="6">5'-phosphoribosylglycinamide transformylase</fullName>
    </alternativeName>
    <alternativeName>
        <fullName evidence="6">GAR transformylase</fullName>
        <shortName evidence="6">GART</shortName>
    </alternativeName>
</protein>
<dbReference type="Proteomes" id="UP000254771">
    <property type="component" value="Unassembled WGS sequence"/>
</dbReference>
<name>A0A370DQB2_9GAMM</name>
<feature type="active site" description="Proton donor" evidence="6">
    <location>
        <position position="113"/>
    </location>
</feature>
<evidence type="ECO:0000313" key="8">
    <source>
        <dbReference type="EMBL" id="RDH87125.1"/>
    </source>
</evidence>
<evidence type="ECO:0000256" key="5">
    <source>
        <dbReference type="ARBA" id="ARBA00047664"/>
    </source>
</evidence>
<dbReference type="EC" id="2.1.2.2" evidence="6"/>
<dbReference type="PANTHER" id="PTHR43369">
    <property type="entry name" value="PHOSPHORIBOSYLGLYCINAMIDE FORMYLTRANSFERASE"/>
    <property type="match status" value="1"/>
</dbReference>
<comment type="similarity">
    <text evidence="4 6">Belongs to the GART family.</text>
</comment>
<dbReference type="InterPro" id="IPR001555">
    <property type="entry name" value="GART_AS"/>
</dbReference>
<sequence length="222" mass="24446">MSDNHKLPLVALISGGGTNLQAIIDGAVGDLPVEIRAVISNRPDVLGLTRAENAGIPTRVLNHKTFPDRESYDQALIELIDEYQPGLVVLAGFMRILTPGFVRHYAGRMFNIHPSLLPKFRGLHTHQQALDEGETLHGASVHFVTEELDGGPLIVQAQVPVRDGDDAGTLANRVLQREHLIYPLAIRWFAQQRLHLAGNGQVYLDNQPLQQPVLFTPGQEIV</sequence>
<proteinExistence type="inferred from homology"/>
<accession>A0A370DQB2</accession>
<dbReference type="PROSITE" id="PS00373">
    <property type="entry name" value="GART"/>
    <property type="match status" value="1"/>
</dbReference>
<dbReference type="PANTHER" id="PTHR43369:SF2">
    <property type="entry name" value="PHOSPHORIBOSYLGLYCINAMIDE FORMYLTRANSFERASE"/>
    <property type="match status" value="1"/>
</dbReference>
<reference evidence="8 9" key="1">
    <citation type="journal article" date="2018" name="ISME J.">
        <title>Endosymbiont genomes yield clues of tubeworm success.</title>
        <authorList>
            <person name="Li Y."/>
            <person name="Liles M.R."/>
            <person name="Halanych K.M."/>
        </authorList>
    </citation>
    <scope>NUCLEOTIDE SEQUENCE [LARGE SCALE GENOMIC DNA]</scope>
    <source>
        <strain evidence="8">A1462</strain>
    </source>
</reference>
<comment type="catalytic activity">
    <reaction evidence="5 6">
        <text>N(1)-(5-phospho-beta-D-ribosyl)glycinamide + (6R)-10-formyltetrahydrofolate = N(2)-formyl-N(1)-(5-phospho-beta-D-ribosyl)glycinamide + (6S)-5,6,7,8-tetrahydrofolate + H(+)</text>
        <dbReference type="Rhea" id="RHEA:15053"/>
        <dbReference type="ChEBI" id="CHEBI:15378"/>
        <dbReference type="ChEBI" id="CHEBI:57453"/>
        <dbReference type="ChEBI" id="CHEBI:143788"/>
        <dbReference type="ChEBI" id="CHEBI:147286"/>
        <dbReference type="ChEBI" id="CHEBI:195366"/>
        <dbReference type="EC" id="2.1.2.2"/>
    </reaction>
</comment>
<gene>
    <name evidence="6" type="primary">purN</name>
    <name evidence="8" type="ORF">DIZ78_06465</name>
</gene>
<feature type="binding site" evidence="6">
    <location>
        <begin position="94"/>
        <end position="97"/>
    </location>
    <ligand>
        <name>(6R)-10-formyltetrahydrofolate</name>
        <dbReference type="ChEBI" id="CHEBI:195366"/>
    </ligand>
</feature>
<feature type="binding site" evidence="6">
    <location>
        <position position="111"/>
    </location>
    <ligand>
        <name>(6R)-10-formyltetrahydrofolate</name>
        <dbReference type="ChEBI" id="CHEBI:195366"/>
    </ligand>
</feature>
<dbReference type="Pfam" id="PF00551">
    <property type="entry name" value="Formyl_trans_N"/>
    <property type="match status" value="1"/>
</dbReference>
<dbReference type="AlphaFoldDB" id="A0A370DQB2"/>
<dbReference type="SUPFAM" id="SSF53328">
    <property type="entry name" value="Formyltransferase"/>
    <property type="match status" value="1"/>
</dbReference>
<feature type="binding site" evidence="6">
    <location>
        <begin position="17"/>
        <end position="19"/>
    </location>
    <ligand>
        <name>N(1)-(5-phospho-beta-D-ribosyl)glycinamide</name>
        <dbReference type="ChEBI" id="CHEBI:143788"/>
    </ligand>
</feature>
<organism evidence="8 9">
    <name type="scientific">endosymbiont of Escarpia spicata</name>
    <dbReference type="NCBI Taxonomy" id="2200908"/>
    <lineage>
        <taxon>Bacteria</taxon>
        <taxon>Pseudomonadati</taxon>
        <taxon>Pseudomonadota</taxon>
        <taxon>Gammaproteobacteria</taxon>
        <taxon>sulfur-oxidizing symbionts</taxon>
    </lineage>
</organism>
<feature type="binding site" evidence="6">
    <location>
        <position position="69"/>
    </location>
    <ligand>
        <name>(6R)-10-formyltetrahydrofolate</name>
        <dbReference type="ChEBI" id="CHEBI:195366"/>
    </ligand>
</feature>
<dbReference type="NCBIfam" id="TIGR00639">
    <property type="entry name" value="PurN"/>
    <property type="match status" value="1"/>
</dbReference>